<dbReference type="EMBL" id="CABFNP030000902">
    <property type="protein sequence ID" value="CAI6088968.1"/>
    <property type="molecule type" value="Genomic_DNA"/>
</dbReference>
<evidence type="ECO:0000256" key="1">
    <source>
        <dbReference type="ARBA" id="ARBA00022737"/>
    </source>
</evidence>
<evidence type="ECO:0000256" key="2">
    <source>
        <dbReference type="SAM" id="MobiDB-lite"/>
    </source>
</evidence>
<feature type="region of interest" description="Disordered" evidence="2">
    <location>
        <begin position="1"/>
        <end position="23"/>
    </location>
</feature>
<reference evidence="4" key="1">
    <citation type="submission" date="2023-01" db="EMBL/GenBank/DDBJ databases">
        <authorList>
            <person name="Piombo E."/>
        </authorList>
    </citation>
    <scope>NUCLEOTIDE SEQUENCE</scope>
</reference>
<dbReference type="Gene3D" id="1.20.120.1020">
    <property type="entry name" value="Prion-inhibition and propagation, HeLo domain"/>
    <property type="match status" value="1"/>
</dbReference>
<dbReference type="InterPro" id="IPR038305">
    <property type="entry name" value="HeLo_sf"/>
</dbReference>
<gene>
    <name evidence="4" type="ORF">CCHLO57077_00013778</name>
</gene>
<evidence type="ECO:0000259" key="3">
    <source>
        <dbReference type="Pfam" id="PF24883"/>
    </source>
</evidence>
<dbReference type="PANTHER" id="PTHR10039:SF16">
    <property type="entry name" value="GPI INOSITOL-DEACYLASE"/>
    <property type="match status" value="1"/>
</dbReference>
<evidence type="ECO:0000313" key="5">
    <source>
        <dbReference type="Proteomes" id="UP001160390"/>
    </source>
</evidence>
<dbReference type="AlphaFoldDB" id="A0AA35PYL3"/>
<accession>A0AA35PYL3</accession>
<protein>
    <recommendedName>
        <fullName evidence="3">Nephrocystin 3-like N-terminal domain-containing protein</fullName>
    </recommendedName>
</protein>
<evidence type="ECO:0000313" key="4">
    <source>
        <dbReference type="EMBL" id="CAI6088968.1"/>
    </source>
</evidence>
<dbReference type="InterPro" id="IPR056884">
    <property type="entry name" value="NPHP3-like_N"/>
</dbReference>
<sequence length="193" mass="21557">MSGSGAHKLTRHPTIPSTSPASTRQKLAWALRGKAKRVAEVEKLGILVQKLYEQVPIEADQAKKLHGSDVTNLGGMSYMQGIRDALTKIEHDIEAETRRELYAWIGADIPSDMYDDLNSTRVPGTCDWILERDEFRTWLTSIESPSVLWVNAAAGFGKAVMCARVIEYLSETMNIPVAHFFLSSKYSSRDDLI</sequence>
<comment type="caution">
    <text evidence="4">The sequence shown here is derived from an EMBL/GenBank/DDBJ whole genome shotgun (WGS) entry which is preliminary data.</text>
</comment>
<feature type="domain" description="Nephrocystin 3-like N-terminal" evidence="3">
    <location>
        <begin position="124"/>
        <end position="191"/>
    </location>
</feature>
<dbReference type="PANTHER" id="PTHR10039">
    <property type="entry name" value="AMELOGENIN"/>
    <property type="match status" value="1"/>
</dbReference>
<keyword evidence="5" id="KW-1185">Reference proteome</keyword>
<proteinExistence type="predicted"/>
<organism evidence="4 5">
    <name type="scientific">Clonostachys chloroleuca</name>
    <dbReference type="NCBI Taxonomy" id="1926264"/>
    <lineage>
        <taxon>Eukaryota</taxon>
        <taxon>Fungi</taxon>
        <taxon>Dikarya</taxon>
        <taxon>Ascomycota</taxon>
        <taxon>Pezizomycotina</taxon>
        <taxon>Sordariomycetes</taxon>
        <taxon>Hypocreomycetidae</taxon>
        <taxon>Hypocreales</taxon>
        <taxon>Bionectriaceae</taxon>
        <taxon>Clonostachys</taxon>
    </lineage>
</organism>
<dbReference type="Pfam" id="PF24883">
    <property type="entry name" value="NPHP3_N"/>
    <property type="match status" value="1"/>
</dbReference>
<name>A0AA35PYL3_9HYPO</name>
<dbReference type="Proteomes" id="UP001160390">
    <property type="component" value="Unassembled WGS sequence"/>
</dbReference>
<keyword evidence="1" id="KW-0677">Repeat</keyword>